<dbReference type="InterPro" id="IPR000917">
    <property type="entry name" value="Sulfatase_N"/>
</dbReference>
<protein>
    <submittedName>
        <fullName evidence="7">Arylsulfatase</fullName>
    </submittedName>
</protein>
<dbReference type="PANTHER" id="PTHR42693:SF53">
    <property type="entry name" value="ENDO-4-O-SULFATASE"/>
    <property type="match status" value="1"/>
</dbReference>
<keyword evidence="5" id="KW-0472">Membrane</keyword>
<dbReference type="Proteomes" id="UP001500469">
    <property type="component" value="Unassembled WGS sequence"/>
</dbReference>
<dbReference type="InterPro" id="IPR017850">
    <property type="entry name" value="Alkaline_phosphatase_core_sf"/>
</dbReference>
<dbReference type="Pfam" id="PF00884">
    <property type="entry name" value="Sulfatase"/>
    <property type="match status" value="1"/>
</dbReference>
<evidence type="ECO:0000256" key="1">
    <source>
        <dbReference type="ARBA" id="ARBA00008779"/>
    </source>
</evidence>
<dbReference type="PROSITE" id="PS00523">
    <property type="entry name" value="SULFATASE_1"/>
    <property type="match status" value="1"/>
</dbReference>
<reference evidence="8" key="1">
    <citation type="journal article" date="2019" name="Int. J. Syst. Evol. Microbiol.">
        <title>The Global Catalogue of Microorganisms (GCM) 10K type strain sequencing project: providing services to taxonomists for standard genome sequencing and annotation.</title>
        <authorList>
            <consortium name="The Broad Institute Genomics Platform"/>
            <consortium name="The Broad Institute Genome Sequencing Center for Infectious Disease"/>
            <person name="Wu L."/>
            <person name="Ma J."/>
        </authorList>
    </citation>
    <scope>NUCLEOTIDE SEQUENCE [LARGE SCALE GENOMIC DNA]</scope>
    <source>
        <strain evidence="8">JCM 16112</strain>
    </source>
</reference>
<keyword evidence="3" id="KW-0378">Hydrolase</keyword>
<dbReference type="PANTHER" id="PTHR42693">
    <property type="entry name" value="ARYLSULFATASE FAMILY MEMBER"/>
    <property type="match status" value="1"/>
</dbReference>
<evidence type="ECO:0000313" key="8">
    <source>
        <dbReference type="Proteomes" id="UP001500469"/>
    </source>
</evidence>
<dbReference type="EMBL" id="BAAAFI010000007">
    <property type="protein sequence ID" value="GAA0878688.1"/>
    <property type="molecule type" value="Genomic_DNA"/>
</dbReference>
<dbReference type="Gene3D" id="3.40.720.10">
    <property type="entry name" value="Alkaline Phosphatase, subunit A"/>
    <property type="match status" value="1"/>
</dbReference>
<keyword evidence="5" id="KW-1133">Transmembrane helix</keyword>
<dbReference type="PROSITE" id="PS00149">
    <property type="entry name" value="SULFATASE_2"/>
    <property type="match status" value="1"/>
</dbReference>
<evidence type="ECO:0000259" key="6">
    <source>
        <dbReference type="Pfam" id="PF00884"/>
    </source>
</evidence>
<keyword evidence="8" id="KW-1185">Reference proteome</keyword>
<comment type="similarity">
    <text evidence="1">Belongs to the sulfatase family.</text>
</comment>
<dbReference type="InterPro" id="IPR024607">
    <property type="entry name" value="Sulfatase_CS"/>
</dbReference>
<name>A0ABP3YCM7_9BACT</name>
<proteinExistence type="inferred from homology"/>
<evidence type="ECO:0000256" key="4">
    <source>
        <dbReference type="ARBA" id="ARBA00022837"/>
    </source>
</evidence>
<keyword evidence="5" id="KW-0812">Transmembrane</keyword>
<comment type="caution">
    <text evidence="7">The sequence shown here is derived from an EMBL/GenBank/DDBJ whole genome shotgun (WGS) entry which is preliminary data.</text>
</comment>
<dbReference type="SUPFAM" id="SSF53649">
    <property type="entry name" value="Alkaline phosphatase-like"/>
    <property type="match status" value="1"/>
</dbReference>
<evidence type="ECO:0000256" key="3">
    <source>
        <dbReference type="ARBA" id="ARBA00022801"/>
    </source>
</evidence>
<dbReference type="RefSeq" id="WP_343850318.1">
    <property type="nucleotide sequence ID" value="NZ_BAAAFI010000007.1"/>
</dbReference>
<evidence type="ECO:0000256" key="2">
    <source>
        <dbReference type="ARBA" id="ARBA00022723"/>
    </source>
</evidence>
<evidence type="ECO:0000313" key="7">
    <source>
        <dbReference type="EMBL" id="GAA0878688.1"/>
    </source>
</evidence>
<keyword evidence="2" id="KW-0479">Metal-binding</keyword>
<accession>A0ABP3YCM7</accession>
<feature type="transmembrane region" description="Helical" evidence="5">
    <location>
        <begin position="7"/>
        <end position="26"/>
    </location>
</feature>
<dbReference type="Gene3D" id="3.30.1120.10">
    <property type="match status" value="1"/>
</dbReference>
<dbReference type="InterPro" id="IPR050738">
    <property type="entry name" value="Sulfatase"/>
</dbReference>
<keyword evidence="4" id="KW-0106">Calcium</keyword>
<organism evidence="7 8">
    <name type="scientific">Algoriphagus jejuensis</name>
    <dbReference type="NCBI Taxonomy" id="419934"/>
    <lineage>
        <taxon>Bacteria</taxon>
        <taxon>Pseudomonadati</taxon>
        <taxon>Bacteroidota</taxon>
        <taxon>Cytophagia</taxon>
        <taxon>Cytophagales</taxon>
        <taxon>Cyclobacteriaceae</taxon>
        <taxon>Algoriphagus</taxon>
    </lineage>
</organism>
<evidence type="ECO:0000256" key="5">
    <source>
        <dbReference type="SAM" id="Phobius"/>
    </source>
</evidence>
<sequence>MNMTKLSYYLFLSMTLNCYACLWTWGQTLTQKPNIVVILADDFGVGDIQALYPQNKIPTPHLDQLVREGMTFQDAHSSSAVCTPARYGFLTGRYNWRTPLQEWVLASYEPPLIEEGRSTLPEMLRESGYATACIGKWHLGWNWPGEQTSQMLAEGNGLRKFQWDYSKPILGGPTAHGFDYYFGTDVPNFPPFTFIENERIYIQPTVRYRKEEFEGMFLPPIFDDMPMAPNWKFEEILPELTRRAVDYIHEQSKSEKPFFLYFSMTSPHEPVAPSDRFRGKSGIAPIADFVMETDWSVGEVLNAIEEAGISENTLVLFTGDNGHNYYTDLDKLLEAGHFPSGPYRGFKGDIWEGGHRVPFVVKWDKKVQAGASSDQLLCQTDVYATLQELIRGDSPSSDEAEDSFSFLPVLLGEKSGSQRSSLVSHSVHGEFSFRNEEGWKIVYLLPEKSVQLSRGKAAKVELYNLNVDPSETKNLLEDHPEIAAKLEQELRIVVERGTSRNGRERANDVEVRFDTIQHARWALQ</sequence>
<feature type="domain" description="Sulfatase N-terminal" evidence="6">
    <location>
        <begin position="33"/>
        <end position="389"/>
    </location>
</feature>
<dbReference type="CDD" id="cd16143">
    <property type="entry name" value="ARS_like"/>
    <property type="match status" value="1"/>
</dbReference>
<gene>
    <name evidence="7" type="ORF">GCM10009119_16560</name>
</gene>